<reference evidence="3 4" key="1">
    <citation type="submission" date="2019-08" db="EMBL/GenBank/DDBJ databases">
        <title>Luteimonas viscosus sp. nov., isolated from soil of a sunflower field.</title>
        <authorList>
            <person name="Jianli Z."/>
            <person name="Ying Z."/>
        </authorList>
    </citation>
    <scope>NUCLEOTIDE SEQUENCE [LARGE SCALE GENOMIC DNA]</scope>
    <source>
        <strain evidence="3 4">XBU10</strain>
    </source>
</reference>
<evidence type="ECO:0000256" key="2">
    <source>
        <dbReference type="SAM" id="SignalP"/>
    </source>
</evidence>
<dbReference type="OrthoDB" id="5939597at2"/>
<name>A0A5D4XRX2_9GAMM</name>
<gene>
    <name evidence="3" type="ORF">FZO89_05160</name>
</gene>
<feature type="signal peptide" evidence="2">
    <location>
        <begin position="1"/>
        <end position="25"/>
    </location>
</feature>
<protein>
    <recommendedName>
        <fullName evidence="5">Secreted protein</fullName>
    </recommendedName>
</protein>
<evidence type="ECO:0008006" key="5">
    <source>
        <dbReference type="Google" id="ProtNLM"/>
    </source>
</evidence>
<keyword evidence="2" id="KW-0732">Signal</keyword>
<accession>A0A5D4XRX2</accession>
<feature type="region of interest" description="Disordered" evidence="1">
    <location>
        <begin position="260"/>
        <end position="285"/>
    </location>
</feature>
<feature type="chain" id="PRO_5023026196" description="Secreted protein" evidence="2">
    <location>
        <begin position="26"/>
        <end position="285"/>
    </location>
</feature>
<organism evidence="3 4">
    <name type="scientific">Luteimonas viscosa</name>
    <dbReference type="NCBI Taxonomy" id="1132694"/>
    <lineage>
        <taxon>Bacteria</taxon>
        <taxon>Pseudomonadati</taxon>
        <taxon>Pseudomonadota</taxon>
        <taxon>Gammaproteobacteria</taxon>
        <taxon>Lysobacterales</taxon>
        <taxon>Lysobacteraceae</taxon>
        <taxon>Luteimonas</taxon>
    </lineage>
</organism>
<sequence>MPRRLLARLTITLLLALGMAAGVHAQVRRADQTVLPIVDPDSGRVQAYLLLEPTTEGTRAGARWRTGDSSLDATFGLQSGDSLALLCSQRSGVLSAVSSLANNCQLASVGDRDGSRRASATAAFNRPSGGFGLTVGQGKDSLPAWLTRDGAHESRNIDLNDLTVFAQKNLGDAAYVTIAGTVAKATLIPFAEAPADISDRWRSKSLAVGGGYGAFSANVIGRVIETPGQPRFEGLGLGVTWRTPWSGQLTVGAENVVTRGKNPFSPNSETSDEGAVPYVRYEQDL</sequence>
<evidence type="ECO:0000313" key="3">
    <source>
        <dbReference type="EMBL" id="TYT25692.1"/>
    </source>
</evidence>
<dbReference type="AlphaFoldDB" id="A0A5D4XRX2"/>
<evidence type="ECO:0000313" key="4">
    <source>
        <dbReference type="Proteomes" id="UP000324973"/>
    </source>
</evidence>
<dbReference type="EMBL" id="VTFT01000001">
    <property type="protein sequence ID" value="TYT25692.1"/>
    <property type="molecule type" value="Genomic_DNA"/>
</dbReference>
<evidence type="ECO:0000256" key="1">
    <source>
        <dbReference type="SAM" id="MobiDB-lite"/>
    </source>
</evidence>
<comment type="caution">
    <text evidence="3">The sequence shown here is derived from an EMBL/GenBank/DDBJ whole genome shotgun (WGS) entry which is preliminary data.</text>
</comment>
<proteinExistence type="predicted"/>
<keyword evidence="4" id="KW-1185">Reference proteome</keyword>
<dbReference type="Proteomes" id="UP000324973">
    <property type="component" value="Unassembled WGS sequence"/>
</dbReference>